<dbReference type="PANTHER" id="PTHR48112:SF32">
    <property type="entry name" value="HIGH MOBILITY GROUP PROTEIN B3"/>
    <property type="match status" value="1"/>
</dbReference>
<keyword evidence="3 5" id="KW-0238">DNA-binding</keyword>
<dbReference type="InterPro" id="IPR036910">
    <property type="entry name" value="HMG_box_dom_sf"/>
</dbReference>
<keyword evidence="9" id="KW-1185">Reference proteome</keyword>
<feature type="compositionally biased region" description="Low complexity" evidence="6">
    <location>
        <begin position="105"/>
        <end position="117"/>
    </location>
</feature>
<name>A0A813PPE5_ADIRI</name>
<protein>
    <recommendedName>
        <fullName evidence="7">HMG box domain-containing protein</fullName>
    </recommendedName>
</protein>
<dbReference type="GO" id="GO:0005634">
    <property type="term" value="C:nucleus"/>
    <property type="evidence" value="ECO:0007669"/>
    <property type="project" value="UniProtKB-SubCell"/>
</dbReference>
<feature type="region of interest" description="Disordered" evidence="6">
    <location>
        <begin position="83"/>
        <end position="117"/>
    </location>
</feature>
<dbReference type="EMBL" id="CAJNOR010000021">
    <property type="protein sequence ID" value="CAF0757079.1"/>
    <property type="molecule type" value="Genomic_DNA"/>
</dbReference>
<evidence type="ECO:0000259" key="7">
    <source>
        <dbReference type="PROSITE" id="PS50118"/>
    </source>
</evidence>
<accession>A0A813PPE5</accession>
<reference evidence="8" key="1">
    <citation type="submission" date="2021-02" db="EMBL/GenBank/DDBJ databases">
        <authorList>
            <person name="Nowell W R."/>
        </authorList>
    </citation>
    <scope>NUCLEOTIDE SEQUENCE</scope>
</reference>
<dbReference type="Proteomes" id="UP000663828">
    <property type="component" value="Unassembled WGS sequence"/>
</dbReference>
<comment type="caution">
    <text evidence="8">The sequence shown here is derived from an EMBL/GenBank/DDBJ whole genome shotgun (WGS) entry which is preliminary data.</text>
</comment>
<gene>
    <name evidence="8" type="ORF">XAT740_LOCUS733</name>
</gene>
<evidence type="ECO:0000256" key="6">
    <source>
        <dbReference type="SAM" id="MobiDB-lite"/>
    </source>
</evidence>
<feature type="DNA-binding region" description="HMG box" evidence="5">
    <location>
        <begin position="16"/>
        <end position="84"/>
    </location>
</feature>
<dbReference type="Gene3D" id="1.10.30.10">
    <property type="entry name" value="High mobility group box domain"/>
    <property type="match status" value="1"/>
</dbReference>
<evidence type="ECO:0000256" key="3">
    <source>
        <dbReference type="ARBA" id="ARBA00023125"/>
    </source>
</evidence>
<dbReference type="SUPFAM" id="SSF47095">
    <property type="entry name" value="HMG-box"/>
    <property type="match status" value="1"/>
</dbReference>
<evidence type="ECO:0000313" key="9">
    <source>
        <dbReference type="Proteomes" id="UP000663828"/>
    </source>
</evidence>
<dbReference type="PRINTS" id="PR00886">
    <property type="entry name" value="HIGHMOBLTY12"/>
</dbReference>
<sequence>MARRLTQKRSRNANAPKRGKTAWHLFFAEHREDVKKENPALNIHEIQKKISEMWQQCDEGTKSRYLKQQQNNQIEYEEKLAKYKEEQKNKRSQSKKKNNQGAQSNNNDANNVETNNE</sequence>
<dbReference type="Pfam" id="PF00505">
    <property type="entry name" value="HMG_box"/>
    <property type="match status" value="1"/>
</dbReference>
<dbReference type="InterPro" id="IPR009071">
    <property type="entry name" value="HMG_box_dom"/>
</dbReference>
<comment type="similarity">
    <text evidence="2">Belongs to the HMGB family.</text>
</comment>
<feature type="compositionally biased region" description="Basic residues" evidence="6">
    <location>
        <begin position="1"/>
        <end position="21"/>
    </location>
</feature>
<evidence type="ECO:0000256" key="1">
    <source>
        <dbReference type="ARBA" id="ARBA00004123"/>
    </source>
</evidence>
<evidence type="ECO:0000256" key="2">
    <source>
        <dbReference type="ARBA" id="ARBA00008774"/>
    </source>
</evidence>
<evidence type="ECO:0000256" key="5">
    <source>
        <dbReference type="PROSITE-ProRule" id="PRU00267"/>
    </source>
</evidence>
<proteinExistence type="inferred from homology"/>
<dbReference type="InterPro" id="IPR050342">
    <property type="entry name" value="HMGB"/>
</dbReference>
<feature type="region of interest" description="Disordered" evidence="6">
    <location>
        <begin position="1"/>
        <end position="22"/>
    </location>
</feature>
<dbReference type="PANTHER" id="PTHR48112">
    <property type="entry name" value="HIGH MOBILITY GROUP PROTEIN DSP1"/>
    <property type="match status" value="1"/>
</dbReference>
<evidence type="ECO:0000313" key="8">
    <source>
        <dbReference type="EMBL" id="CAF0757079.1"/>
    </source>
</evidence>
<evidence type="ECO:0000256" key="4">
    <source>
        <dbReference type="ARBA" id="ARBA00023242"/>
    </source>
</evidence>
<dbReference type="GO" id="GO:0003677">
    <property type="term" value="F:DNA binding"/>
    <property type="evidence" value="ECO:0007669"/>
    <property type="project" value="UniProtKB-UniRule"/>
</dbReference>
<organism evidence="8 9">
    <name type="scientific">Adineta ricciae</name>
    <name type="common">Rotifer</name>
    <dbReference type="NCBI Taxonomy" id="249248"/>
    <lineage>
        <taxon>Eukaryota</taxon>
        <taxon>Metazoa</taxon>
        <taxon>Spiralia</taxon>
        <taxon>Gnathifera</taxon>
        <taxon>Rotifera</taxon>
        <taxon>Eurotatoria</taxon>
        <taxon>Bdelloidea</taxon>
        <taxon>Adinetida</taxon>
        <taxon>Adinetidae</taxon>
        <taxon>Adineta</taxon>
    </lineage>
</organism>
<comment type="subcellular location">
    <subcellularLocation>
        <location evidence="1">Nucleus</location>
    </subcellularLocation>
</comment>
<keyword evidence="4 5" id="KW-0539">Nucleus</keyword>
<feature type="domain" description="HMG box" evidence="7">
    <location>
        <begin position="16"/>
        <end position="84"/>
    </location>
</feature>
<dbReference type="PROSITE" id="PS50118">
    <property type="entry name" value="HMG_BOX_2"/>
    <property type="match status" value="1"/>
</dbReference>
<dbReference type="SMART" id="SM00398">
    <property type="entry name" value="HMG"/>
    <property type="match status" value="1"/>
</dbReference>
<dbReference type="AlphaFoldDB" id="A0A813PPE5"/>